<dbReference type="PANTHER" id="PTHR46523:SF1">
    <property type="entry name" value="DCTP PYROPHOSPHATASE 1"/>
    <property type="match status" value="1"/>
</dbReference>
<dbReference type="PANTHER" id="PTHR46523">
    <property type="entry name" value="DCTP PYROPHOSPHATASE 1"/>
    <property type="match status" value="1"/>
</dbReference>
<dbReference type="EMBL" id="CP099534">
    <property type="protein sequence ID" value="UYK89892.1"/>
    <property type="molecule type" value="Genomic_DNA"/>
</dbReference>
<dbReference type="SUPFAM" id="SSF101386">
    <property type="entry name" value="all-alpha NTP pyrophosphatases"/>
    <property type="match status" value="1"/>
</dbReference>
<dbReference type="PIRSF" id="PIRSF029826">
    <property type="entry name" value="UCP029826_pph"/>
    <property type="match status" value="1"/>
</dbReference>
<accession>A0AA46YA30</accession>
<sequence>MPDSLHDLQAAQRAFADARDWGQFHSPRNLAAALSVEAAELLEHFQWLDDAQSRQLSAEKKQQVGSEIADVLLYLVQLCDKLEIDPIDAAQRKMLANAAKYPVERAKGRITKYTEL</sequence>
<proteinExistence type="predicted"/>
<dbReference type="Proteomes" id="UP001164392">
    <property type="component" value="Chromosome"/>
</dbReference>
<reference evidence="2 4" key="1">
    <citation type="submission" date="2022-06" db="EMBL/GenBank/DDBJ databases">
        <title>Dynamics of rice microbiomes reveals core vertical transmitted seed endophytes.</title>
        <authorList>
            <person name="Liao K."/>
            <person name="Zhang X."/>
        </authorList>
    </citation>
    <scope>NUCLEOTIDE SEQUENCE</scope>
    <source>
        <strain evidence="2">JR3-14</strain>
        <strain evidence="1 4">YT10-10-1</strain>
    </source>
</reference>
<evidence type="ECO:0000313" key="3">
    <source>
        <dbReference type="Proteomes" id="UP001164392"/>
    </source>
</evidence>
<dbReference type="CDD" id="cd11537">
    <property type="entry name" value="NTP-PPase_RS21-C6_like"/>
    <property type="match status" value="1"/>
</dbReference>
<dbReference type="GO" id="GO:0047429">
    <property type="term" value="F:nucleoside triphosphate diphosphatase activity"/>
    <property type="evidence" value="ECO:0007669"/>
    <property type="project" value="InterPro"/>
</dbReference>
<keyword evidence="4" id="KW-1185">Reference proteome</keyword>
<dbReference type="AlphaFoldDB" id="A0AA46YA30"/>
<dbReference type="Gene3D" id="1.10.287.1080">
    <property type="entry name" value="MazG-like"/>
    <property type="match status" value="1"/>
</dbReference>
<dbReference type="Proteomes" id="UP001320843">
    <property type="component" value="Unassembled WGS sequence"/>
</dbReference>
<evidence type="ECO:0000313" key="1">
    <source>
        <dbReference type="EMBL" id="MCW0397527.1"/>
    </source>
</evidence>
<dbReference type="EMBL" id="JANFWR010000001">
    <property type="protein sequence ID" value="MCW0397527.1"/>
    <property type="molecule type" value="Genomic_DNA"/>
</dbReference>
<protein>
    <submittedName>
        <fullName evidence="2">Nucleotide pyrophosphohydrolase</fullName>
    </submittedName>
</protein>
<name>A0AA46YA30_9XANT</name>
<evidence type="ECO:0000313" key="2">
    <source>
        <dbReference type="EMBL" id="UYK89892.1"/>
    </source>
</evidence>
<dbReference type="InterPro" id="IPR052555">
    <property type="entry name" value="dCTP_Pyrophosphatase"/>
</dbReference>
<dbReference type="RefSeq" id="WP_017910143.1">
    <property type="nucleotide sequence ID" value="NZ_CP099530.1"/>
</dbReference>
<dbReference type="InterPro" id="IPR025984">
    <property type="entry name" value="DCTPP"/>
</dbReference>
<dbReference type="Pfam" id="PF12643">
    <property type="entry name" value="MazG-like"/>
    <property type="match status" value="1"/>
</dbReference>
<evidence type="ECO:0000313" key="4">
    <source>
        <dbReference type="Proteomes" id="UP001320843"/>
    </source>
</evidence>
<organism evidence="2 3">
    <name type="scientific">Xanthomonas sacchari</name>
    <dbReference type="NCBI Taxonomy" id="56458"/>
    <lineage>
        <taxon>Bacteria</taxon>
        <taxon>Pseudomonadati</taxon>
        <taxon>Pseudomonadota</taxon>
        <taxon>Gammaproteobacteria</taxon>
        <taxon>Lysobacterales</taxon>
        <taxon>Lysobacteraceae</taxon>
        <taxon>Xanthomonas</taxon>
    </lineage>
</organism>
<gene>
    <name evidence="1" type="ORF">NB700_000083</name>
    <name evidence="2" type="ORF">NG824_05550</name>
</gene>
<dbReference type="GO" id="GO:0009143">
    <property type="term" value="P:nucleoside triphosphate catabolic process"/>
    <property type="evidence" value="ECO:0007669"/>
    <property type="project" value="InterPro"/>
</dbReference>